<dbReference type="InterPro" id="IPR027396">
    <property type="entry name" value="DsrEFH-like"/>
</dbReference>
<dbReference type="SUPFAM" id="SSF75169">
    <property type="entry name" value="DsrEFH-like"/>
    <property type="match status" value="1"/>
</dbReference>
<dbReference type="OrthoDB" id="7206705at2"/>
<protein>
    <submittedName>
        <fullName evidence="1">Uncharacterized protein</fullName>
    </submittedName>
</protein>
<reference evidence="1 2" key="1">
    <citation type="journal article" date="2017" name="Int. J. Syst. Evol. Microbiol.">
        <title>Maripseudobacter aurantiacus gen. nov., sp. nov., a novel member of the family Flavobacteriaceae isolated from a sedimentation basin.</title>
        <authorList>
            <person name="Chen C."/>
            <person name="Su Y."/>
            <person name="Tao T."/>
            <person name="Fu G."/>
            <person name="Zhang C."/>
            <person name="Sun C."/>
            <person name="Zhang X."/>
            <person name="Wu M."/>
        </authorList>
    </citation>
    <scope>NUCLEOTIDE SEQUENCE [LARGE SCALE GENOMIC DNA]</scope>
    <source>
        <strain evidence="2">CDA4</strain>
    </source>
</reference>
<keyword evidence="2" id="KW-1185">Reference proteome</keyword>
<sequence>MATQYFQKIRVLCFPTFLSLFLGIAQDKNSGPIIADYGQVWKIEHQDYSLDTTKTFKAVFDIMTSPDDLNQVNPSLETAARFLNMHGQNGIPLEQLKVALVVHNKASKDVITSKAYQKKYGTENPNEALLKALMAANAEIIFCGQSSVSRGFPKEDLIDGIQLSLSAMTALIQLQDDNYRLIKF</sequence>
<dbReference type="PANTHER" id="PTHR37691">
    <property type="entry name" value="BLR3518 PROTEIN"/>
    <property type="match status" value="1"/>
</dbReference>
<dbReference type="EMBL" id="VBUK01000005">
    <property type="protein sequence ID" value="TLF44724.1"/>
    <property type="molecule type" value="Genomic_DNA"/>
</dbReference>
<dbReference type="RefSeq" id="WP_138258452.1">
    <property type="nucleotide sequence ID" value="NZ_VBUK01000005.1"/>
</dbReference>
<dbReference type="Pfam" id="PF02635">
    <property type="entry name" value="DsrE"/>
    <property type="match status" value="1"/>
</dbReference>
<organism evidence="1 2">
    <name type="scientific">Maribacter aurantiacus</name>
    <dbReference type="NCBI Taxonomy" id="1882343"/>
    <lineage>
        <taxon>Bacteria</taxon>
        <taxon>Pseudomonadati</taxon>
        <taxon>Bacteroidota</taxon>
        <taxon>Flavobacteriia</taxon>
        <taxon>Flavobacteriales</taxon>
        <taxon>Flavobacteriaceae</taxon>
        <taxon>Maribacter</taxon>
    </lineage>
</organism>
<evidence type="ECO:0000313" key="1">
    <source>
        <dbReference type="EMBL" id="TLF44724.1"/>
    </source>
</evidence>
<dbReference type="InterPro" id="IPR003787">
    <property type="entry name" value="Sulphur_relay_DsrE/F-like"/>
</dbReference>
<dbReference type="Proteomes" id="UP000308382">
    <property type="component" value="Unassembled WGS sequence"/>
</dbReference>
<dbReference type="Gene3D" id="3.40.1260.10">
    <property type="entry name" value="DsrEFH-like"/>
    <property type="match status" value="1"/>
</dbReference>
<comment type="caution">
    <text evidence="1">The sequence shown here is derived from an EMBL/GenBank/DDBJ whole genome shotgun (WGS) entry which is preliminary data.</text>
</comment>
<dbReference type="AlphaFoldDB" id="A0A5R8M5A2"/>
<evidence type="ECO:0000313" key="2">
    <source>
        <dbReference type="Proteomes" id="UP000308382"/>
    </source>
</evidence>
<name>A0A5R8M5A2_9FLAO</name>
<dbReference type="PANTHER" id="PTHR37691:SF1">
    <property type="entry name" value="BLR3518 PROTEIN"/>
    <property type="match status" value="1"/>
</dbReference>
<accession>A0A5R8M5A2</accession>
<gene>
    <name evidence="1" type="ORF">FEK29_10830</name>
</gene>
<proteinExistence type="predicted"/>